<dbReference type="SMART" id="SM00895">
    <property type="entry name" value="FCD"/>
    <property type="match status" value="1"/>
</dbReference>
<dbReference type="CDD" id="cd07377">
    <property type="entry name" value="WHTH_GntR"/>
    <property type="match status" value="1"/>
</dbReference>
<dbReference type="InterPro" id="IPR008920">
    <property type="entry name" value="TF_FadR/GntR_C"/>
</dbReference>
<dbReference type="SMART" id="SM00345">
    <property type="entry name" value="HTH_GNTR"/>
    <property type="match status" value="1"/>
</dbReference>
<evidence type="ECO:0000256" key="3">
    <source>
        <dbReference type="ARBA" id="ARBA00023163"/>
    </source>
</evidence>
<evidence type="ECO:0000256" key="2">
    <source>
        <dbReference type="ARBA" id="ARBA00023125"/>
    </source>
</evidence>
<sequence length="232" mass="26780">MRDSLYQKVVLSIEEKIVKGEIKLNEKLPSERELSIEYEVSRNVVREAIKILKEKGYVKVLVGKGAFVTKPNPTHITDSLERVLNISESGLEDIIEVREELELIIVQKAIEKATEKNIYVLKQCYKNMEEKRNSISEFVEEDANFHIELAKATQNDVFYVLLNSVHDLSDRILFSLTRLYPFSIDIAQQHHFGIIEAITTRDTVKGIEIVKAHMDTIRLDLKNLLEDEKLVN</sequence>
<feature type="domain" description="HTH gntR-type" evidence="4">
    <location>
        <begin position="3"/>
        <end position="71"/>
    </location>
</feature>
<dbReference type="InterPro" id="IPR036390">
    <property type="entry name" value="WH_DNA-bd_sf"/>
</dbReference>
<reference evidence="6" key="1">
    <citation type="journal article" date="2019" name="Int. J. Syst. Evol. Microbiol.">
        <title>The Global Catalogue of Microorganisms (GCM) 10K type strain sequencing project: providing services to taxonomists for standard genome sequencing and annotation.</title>
        <authorList>
            <consortium name="The Broad Institute Genomics Platform"/>
            <consortium name="The Broad Institute Genome Sequencing Center for Infectious Disease"/>
            <person name="Wu L."/>
            <person name="Ma J."/>
        </authorList>
    </citation>
    <scope>NUCLEOTIDE SEQUENCE [LARGE SCALE GENOMIC DNA]</scope>
    <source>
        <strain evidence="6">CGMCC 1.12376</strain>
    </source>
</reference>
<comment type="caution">
    <text evidence="5">The sequence shown here is derived from an EMBL/GenBank/DDBJ whole genome shotgun (WGS) entry which is preliminary data.</text>
</comment>
<dbReference type="PANTHER" id="PTHR43537">
    <property type="entry name" value="TRANSCRIPTIONAL REGULATOR, GNTR FAMILY"/>
    <property type="match status" value="1"/>
</dbReference>
<evidence type="ECO:0000256" key="1">
    <source>
        <dbReference type="ARBA" id="ARBA00023015"/>
    </source>
</evidence>
<dbReference type="InterPro" id="IPR036388">
    <property type="entry name" value="WH-like_DNA-bd_sf"/>
</dbReference>
<name>A0ABW4HNK7_9BACI</name>
<keyword evidence="2" id="KW-0238">DNA-binding</keyword>
<keyword evidence="1" id="KW-0805">Transcription regulation</keyword>
<evidence type="ECO:0000313" key="6">
    <source>
        <dbReference type="Proteomes" id="UP001597221"/>
    </source>
</evidence>
<dbReference type="Gene3D" id="1.20.120.530">
    <property type="entry name" value="GntR ligand-binding domain-like"/>
    <property type="match status" value="1"/>
</dbReference>
<dbReference type="SUPFAM" id="SSF48008">
    <property type="entry name" value="GntR ligand-binding domain-like"/>
    <property type="match status" value="1"/>
</dbReference>
<dbReference type="SUPFAM" id="SSF46785">
    <property type="entry name" value="Winged helix' DNA-binding domain"/>
    <property type="match status" value="1"/>
</dbReference>
<dbReference type="Pfam" id="PF00392">
    <property type="entry name" value="GntR"/>
    <property type="match status" value="1"/>
</dbReference>
<dbReference type="PANTHER" id="PTHR43537:SF5">
    <property type="entry name" value="UXU OPERON TRANSCRIPTIONAL REGULATOR"/>
    <property type="match status" value="1"/>
</dbReference>
<protein>
    <submittedName>
        <fullName evidence="5">FadR/GntR family transcriptional regulator</fullName>
    </submittedName>
</protein>
<dbReference type="PROSITE" id="PS50949">
    <property type="entry name" value="HTH_GNTR"/>
    <property type="match status" value="1"/>
</dbReference>
<dbReference type="InterPro" id="IPR000524">
    <property type="entry name" value="Tscrpt_reg_HTH_GntR"/>
</dbReference>
<evidence type="ECO:0000313" key="5">
    <source>
        <dbReference type="EMBL" id="MFD1606976.1"/>
    </source>
</evidence>
<evidence type="ECO:0000259" key="4">
    <source>
        <dbReference type="PROSITE" id="PS50949"/>
    </source>
</evidence>
<accession>A0ABW4HNK7</accession>
<gene>
    <name evidence="5" type="ORF">ACFSBH_04845</name>
</gene>
<organism evidence="5 6">
    <name type="scientific">Oceanobacillus luteolus</name>
    <dbReference type="NCBI Taxonomy" id="1274358"/>
    <lineage>
        <taxon>Bacteria</taxon>
        <taxon>Bacillati</taxon>
        <taxon>Bacillota</taxon>
        <taxon>Bacilli</taxon>
        <taxon>Bacillales</taxon>
        <taxon>Bacillaceae</taxon>
        <taxon>Oceanobacillus</taxon>
    </lineage>
</organism>
<proteinExistence type="predicted"/>
<dbReference type="Proteomes" id="UP001597221">
    <property type="component" value="Unassembled WGS sequence"/>
</dbReference>
<dbReference type="EMBL" id="JBHUDE010000017">
    <property type="protein sequence ID" value="MFD1606976.1"/>
    <property type="molecule type" value="Genomic_DNA"/>
</dbReference>
<dbReference type="Pfam" id="PF07729">
    <property type="entry name" value="FCD"/>
    <property type="match status" value="1"/>
</dbReference>
<dbReference type="PRINTS" id="PR00035">
    <property type="entry name" value="HTHGNTR"/>
</dbReference>
<keyword evidence="3" id="KW-0804">Transcription</keyword>
<dbReference type="RefSeq" id="WP_379596338.1">
    <property type="nucleotide sequence ID" value="NZ_JBHUDE010000017.1"/>
</dbReference>
<keyword evidence="6" id="KW-1185">Reference proteome</keyword>
<dbReference type="InterPro" id="IPR011711">
    <property type="entry name" value="GntR_C"/>
</dbReference>
<dbReference type="Gene3D" id="1.10.10.10">
    <property type="entry name" value="Winged helix-like DNA-binding domain superfamily/Winged helix DNA-binding domain"/>
    <property type="match status" value="1"/>
</dbReference>